<evidence type="ECO:0000313" key="2">
    <source>
        <dbReference type="Proteomes" id="UP000728032"/>
    </source>
</evidence>
<dbReference type="EMBL" id="CAJPVJ010041413">
    <property type="protein sequence ID" value="CAG2181975.1"/>
    <property type="molecule type" value="Genomic_DNA"/>
</dbReference>
<evidence type="ECO:0000313" key="1">
    <source>
        <dbReference type="EMBL" id="CAD7664838.1"/>
    </source>
</evidence>
<reference evidence="1" key="1">
    <citation type="submission" date="2020-11" db="EMBL/GenBank/DDBJ databases">
        <authorList>
            <person name="Tran Van P."/>
        </authorList>
    </citation>
    <scope>NUCLEOTIDE SEQUENCE</scope>
</reference>
<accession>A0A7R9MQT3</accession>
<dbReference type="Proteomes" id="UP000728032">
    <property type="component" value="Unassembled WGS sequence"/>
</dbReference>
<dbReference type="AlphaFoldDB" id="A0A7R9MQT3"/>
<gene>
    <name evidence="1" type="ORF">ONB1V03_LOCUS21396</name>
</gene>
<feature type="non-terminal residue" evidence="1">
    <location>
        <position position="1"/>
    </location>
</feature>
<protein>
    <submittedName>
        <fullName evidence="1">Uncharacterized protein</fullName>
    </submittedName>
</protein>
<proteinExistence type="predicted"/>
<sequence length="52" mass="5776">DVHSLNLSEFQYTQTNITGLTLLDPKGQQIGYMTRDWISGKPHSAVTKVVSV</sequence>
<dbReference type="Gene3D" id="3.40.50.2300">
    <property type="match status" value="1"/>
</dbReference>
<organism evidence="1">
    <name type="scientific">Oppiella nova</name>
    <dbReference type="NCBI Taxonomy" id="334625"/>
    <lineage>
        <taxon>Eukaryota</taxon>
        <taxon>Metazoa</taxon>
        <taxon>Ecdysozoa</taxon>
        <taxon>Arthropoda</taxon>
        <taxon>Chelicerata</taxon>
        <taxon>Arachnida</taxon>
        <taxon>Acari</taxon>
        <taxon>Acariformes</taxon>
        <taxon>Sarcoptiformes</taxon>
        <taxon>Oribatida</taxon>
        <taxon>Brachypylina</taxon>
        <taxon>Oppioidea</taxon>
        <taxon>Oppiidae</taxon>
        <taxon>Oppiella</taxon>
    </lineage>
</organism>
<dbReference type="EMBL" id="OC956238">
    <property type="protein sequence ID" value="CAD7664838.1"/>
    <property type="molecule type" value="Genomic_DNA"/>
</dbReference>
<keyword evidence="2" id="KW-1185">Reference proteome</keyword>
<name>A0A7R9MQT3_9ACAR</name>